<feature type="domain" description="Enoyl reductase (ER)" evidence="2">
    <location>
        <begin position="14"/>
        <end position="330"/>
    </location>
</feature>
<evidence type="ECO:0000313" key="3">
    <source>
        <dbReference type="EMBL" id="ERL51530.1"/>
    </source>
</evidence>
<evidence type="ECO:0000259" key="2">
    <source>
        <dbReference type="SMART" id="SM00829"/>
    </source>
</evidence>
<sequence>MQSNYYTIRQYPQGTPGIELFERQQQVLPELKDGEVRIRNSWLSVDPYMRGRMSGVKTYVDPFTLNEPLEGAAVGHVIESLDSRFQPGDKVSHMAGWRDVAQLPADAVTPLPDIAVPEQAWLGVLGMPGMTAWTGLNAIANMRDGDNVLVSAASGAVGSLAVQLAKASGGTVVGLAGSQAKRDWLESQGIKAVDYRNKTAEQLTEDLRSACPDGFDIYYENVGGVCLEAALNCLKVGARIAVCGMISRYNDTESVAGPSNLAMILIRRARMQGFIIFDHWDEYPQFVAEIGPRVAAGEISYTETVRHGLDATPRAFLELFEGANQGKMLVQLENG</sequence>
<dbReference type="Pfam" id="PF00107">
    <property type="entry name" value="ADH_zinc_N"/>
    <property type="match status" value="1"/>
</dbReference>
<dbReference type="GO" id="GO:0016628">
    <property type="term" value="F:oxidoreductase activity, acting on the CH-CH group of donors, NAD or NADP as acceptor"/>
    <property type="evidence" value="ECO:0007669"/>
    <property type="project" value="InterPro"/>
</dbReference>
<evidence type="ECO:0000313" key="4">
    <source>
        <dbReference type="Proteomes" id="UP000019113"/>
    </source>
</evidence>
<reference evidence="3 4" key="1">
    <citation type="submission" date="2013-08" db="EMBL/GenBank/DDBJ databases">
        <title>draft genome of Halomonas huanghegensis, strain BJGMM-B45T.</title>
        <authorList>
            <person name="Miao C."/>
            <person name="Wan Y."/>
            <person name="Jin W."/>
        </authorList>
    </citation>
    <scope>NUCLEOTIDE SEQUENCE [LARGE SCALE GENOMIC DNA]</scope>
    <source>
        <strain evidence="3 4">BJGMM-B45</strain>
    </source>
</reference>
<dbReference type="SUPFAM" id="SSF50129">
    <property type="entry name" value="GroES-like"/>
    <property type="match status" value="1"/>
</dbReference>
<dbReference type="SMART" id="SM00829">
    <property type="entry name" value="PKS_ER"/>
    <property type="match status" value="1"/>
</dbReference>
<dbReference type="InterPro" id="IPR036291">
    <property type="entry name" value="NAD(P)-bd_dom_sf"/>
</dbReference>
<evidence type="ECO:0000256" key="1">
    <source>
        <dbReference type="ARBA" id="ARBA00023002"/>
    </source>
</evidence>
<dbReference type="CDD" id="cd05288">
    <property type="entry name" value="PGDH"/>
    <property type="match status" value="1"/>
</dbReference>
<dbReference type="PATRIC" id="fig|1178482.3.peg.1960"/>
<dbReference type="OrthoDB" id="9805663at2"/>
<gene>
    <name evidence="3" type="ORF">BJB45_14010</name>
</gene>
<protein>
    <recommendedName>
        <fullName evidence="2">Enoyl reductase (ER) domain-containing protein</fullName>
    </recommendedName>
</protein>
<dbReference type="STRING" id="1178482.AR456_13165"/>
<dbReference type="AlphaFoldDB" id="W1N9D3"/>
<dbReference type="PANTHER" id="PTHR43205:SF7">
    <property type="entry name" value="PROSTAGLANDIN REDUCTASE 1"/>
    <property type="match status" value="1"/>
</dbReference>
<dbReference type="EMBL" id="AVBC01000025">
    <property type="protein sequence ID" value="ERL51530.1"/>
    <property type="molecule type" value="Genomic_DNA"/>
</dbReference>
<organism evidence="3 4">
    <name type="scientific">Halomonas huangheensis</name>
    <dbReference type="NCBI Taxonomy" id="1178482"/>
    <lineage>
        <taxon>Bacteria</taxon>
        <taxon>Pseudomonadati</taxon>
        <taxon>Pseudomonadota</taxon>
        <taxon>Gammaproteobacteria</taxon>
        <taxon>Oceanospirillales</taxon>
        <taxon>Halomonadaceae</taxon>
        <taxon>Halomonas</taxon>
    </lineage>
</organism>
<dbReference type="Gene3D" id="3.40.50.720">
    <property type="entry name" value="NAD(P)-binding Rossmann-like Domain"/>
    <property type="match status" value="1"/>
</dbReference>
<dbReference type="InterPro" id="IPR045010">
    <property type="entry name" value="MDR_fam"/>
</dbReference>
<accession>W1N9D3</accession>
<dbReference type="InterPro" id="IPR020843">
    <property type="entry name" value="ER"/>
</dbReference>
<dbReference type="Proteomes" id="UP000019113">
    <property type="component" value="Unassembled WGS sequence"/>
</dbReference>
<dbReference type="InterPro" id="IPR041694">
    <property type="entry name" value="ADH_N_2"/>
</dbReference>
<comment type="caution">
    <text evidence="3">The sequence shown here is derived from an EMBL/GenBank/DDBJ whole genome shotgun (WGS) entry which is preliminary data.</text>
</comment>
<dbReference type="FunFam" id="3.40.50.720:FF:000121">
    <property type="entry name" value="Prostaglandin reductase 2"/>
    <property type="match status" value="1"/>
</dbReference>
<dbReference type="SUPFAM" id="SSF51735">
    <property type="entry name" value="NAD(P)-binding Rossmann-fold domains"/>
    <property type="match status" value="1"/>
</dbReference>
<keyword evidence="4" id="KW-1185">Reference proteome</keyword>
<proteinExistence type="predicted"/>
<name>W1N9D3_9GAMM</name>
<dbReference type="Gene3D" id="3.90.180.10">
    <property type="entry name" value="Medium-chain alcohol dehydrogenases, catalytic domain"/>
    <property type="match status" value="1"/>
</dbReference>
<dbReference type="InterPro" id="IPR013149">
    <property type="entry name" value="ADH-like_C"/>
</dbReference>
<dbReference type="KEGG" id="hhu:AR456_13165"/>
<dbReference type="PANTHER" id="PTHR43205">
    <property type="entry name" value="PROSTAGLANDIN REDUCTASE"/>
    <property type="match status" value="1"/>
</dbReference>
<dbReference type="InterPro" id="IPR011032">
    <property type="entry name" value="GroES-like_sf"/>
</dbReference>
<keyword evidence="1" id="KW-0560">Oxidoreductase</keyword>
<dbReference type="Pfam" id="PF16884">
    <property type="entry name" value="ADH_N_2"/>
    <property type="match status" value="1"/>
</dbReference>
<dbReference type="eggNOG" id="COG2130">
    <property type="taxonomic scope" value="Bacteria"/>
</dbReference>
<dbReference type="RefSeq" id="WP_021818916.1">
    <property type="nucleotide sequence ID" value="NZ_AVBC01000025.1"/>
</dbReference>